<protein>
    <submittedName>
        <fullName evidence="1">Clostripain-related cysteine peptidase</fullName>
    </submittedName>
</protein>
<dbReference type="InterPro" id="IPR005077">
    <property type="entry name" value="Peptidase_C11"/>
</dbReference>
<dbReference type="Pfam" id="PF03415">
    <property type="entry name" value="Peptidase_C11"/>
    <property type="match status" value="1"/>
</dbReference>
<sequence>MSHQGKKWVIVFLIYADFRIDKTFPMNEEMKIELDLMLREILTTPINTGNARLYVILNGIKYKVQESQGVQIENRTLLYEIINPERKSINQFGCFQIIENIVYEPGKPNPNNVQNPEKLKRILEKIKVMEKEEVVLITWDHGSAFGIFREEISKPPTTIRKPIYQELDNYPYLKAFWERAMEERSFSDTINKERENRGDIIIQSGYDLFKLSLKEDTQNIFANLLYNIEIDNFIEVKKNEMEPSKLVFNKEKYFRSNGLERHDFNIEEMNQEFLLEENVTEILKNDELAESLSDWLGNKKVGVLLMMNCWMMNLHTMYSLRKSVQCLIAPQGNIAIPGYNYRGILRYLYKPLSPFRTNQALAIKCVKTCENKYAKKREEKIHKKLTQVHEKIDSWKIIAIDLQKEQDEQFLFDKQITLLKCIVESLISEINSASEFKYMFKYIRSVSFDYTSGKSRMIDIINWLLSIRHSDLNSFPSKLTATIKHEIMKLKNITVGDMNNLPIVLAKSKGKSIFNNGSASIRLEPTGYSIFFPEKKIDNDPNLIHNIRSDLFLTEFLTNWNTFLNNIDSGI</sequence>
<reference evidence="1" key="2">
    <citation type="submission" date="2023-04" db="EMBL/GenBank/DDBJ databases">
        <title>Paracnuella aquatica gen. nov., sp. nov., a member of the family Chitinophagaceae isolated from a hot spring.</title>
        <authorList>
            <person name="Wang C."/>
        </authorList>
    </citation>
    <scope>NUCLEOTIDE SEQUENCE</scope>
    <source>
        <strain evidence="1">LB-8</strain>
    </source>
</reference>
<comment type="caution">
    <text evidence="1">The sequence shown here is derived from an EMBL/GenBank/DDBJ whole genome shotgun (WGS) entry which is preliminary data.</text>
</comment>
<name>A0A9X2XWK8_9BACT</name>
<accession>A0A9X2XWK8</accession>
<dbReference type="AlphaFoldDB" id="A0A9X2XWK8"/>
<organism evidence="1 2">
    <name type="scientific">Paraflavisolibacter caeni</name>
    <dbReference type="NCBI Taxonomy" id="2982496"/>
    <lineage>
        <taxon>Bacteria</taxon>
        <taxon>Pseudomonadati</taxon>
        <taxon>Bacteroidota</taxon>
        <taxon>Chitinophagia</taxon>
        <taxon>Chitinophagales</taxon>
        <taxon>Chitinophagaceae</taxon>
        <taxon>Paraflavisolibacter</taxon>
    </lineage>
</organism>
<gene>
    <name evidence="1" type="ORF">OCK74_11990</name>
</gene>
<keyword evidence="2" id="KW-1185">Reference proteome</keyword>
<evidence type="ECO:0000313" key="2">
    <source>
        <dbReference type="Proteomes" id="UP001155483"/>
    </source>
</evidence>
<proteinExistence type="predicted"/>
<dbReference type="Proteomes" id="UP001155483">
    <property type="component" value="Unassembled WGS sequence"/>
</dbReference>
<reference evidence="1" key="1">
    <citation type="submission" date="2022-09" db="EMBL/GenBank/DDBJ databases">
        <authorList>
            <person name="Yuan C."/>
            <person name="Ke Z."/>
        </authorList>
    </citation>
    <scope>NUCLEOTIDE SEQUENCE</scope>
    <source>
        <strain evidence="1">LB-8</strain>
    </source>
</reference>
<dbReference type="EMBL" id="JAOTIF010000008">
    <property type="protein sequence ID" value="MCU7549842.1"/>
    <property type="molecule type" value="Genomic_DNA"/>
</dbReference>
<evidence type="ECO:0000313" key="1">
    <source>
        <dbReference type="EMBL" id="MCU7549842.1"/>
    </source>
</evidence>
<dbReference type="RefSeq" id="WP_279297283.1">
    <property type="nucleotide sequence ID" value="NZ_JAOTIF010000008.1"/>
</dbReference>